<evidence type="ECO:0000313" key="2">
    <source>
        <dbReference type="Proteomes" id="UP000887013"/>
    </source>
</evidence>
<name>A0A8X6TVC4_NEPPI</name>
<gene>
    <name evidence="1" type="ORF">NPIL_102481</name>
</gene>
<proteinExistence type="predicted"/>
<reference evidence="1" key="1">
    <citation type="submission" date="2020-08" db="EMBL/GenBank/DDBJ databases">
        <title>Multicomponent nature underlies the extraordinary mechanical properties of spider dragline silk.</title>
        <authorList>
            <person name="Kono N."/>
            <person name="Nakamura H."/>
            <person name="Mori M."/>
            <person name="Yoshida Y."/>
            <person name="Ohtoshi R."/>
            <person name="Malay A.D."/>
            <person name="Moran D.A.P."/>
            <person name="Tomita M."/>
            <person name="Numata K."/>
            <person name="Arakawa K."/>
        </authorList>
    </citation>
    <scope>NUCLEOTIDE SEQUENCE</scope>
</reference>
<comment type="caution">
    <text evidence="1">The sequence shown here is derived from an EMBL/GenBank/DDBJ whole genome shotgun (WGS) entry which is preliminary data.</text>
</comment>
<sequence length="90" mass="9795">MVGPLPEISGCNCIKDEAKKGNSLSLEAVGGMSSPSSTCYTCFRVSVGDRFNTWNVNGRYLRAKGDDKEPILDVMFYGCFRTVMGLIDSS</sequence>
<accession>A0A8X6TVC4</accession>
<dbReference type="EMBL" id="BMAW01067579">
    <property type="protein sequence ID" value="GFT60468.1"/>
    <property type="molecule type" value="Genomic_DNA"/>
</dbReference>
<dbReference type="AlphaFoldDB" id="A0A8X6TVC4"/>
<dbReference type="Proteomes" id="UP000887013">
    <property type="component" value="Unassembled WGS sequence"/>
</dbReference>
<evidence type="ECO:0000313" key="1">
    <source>
        <dbReference type="EMBL" id="GFT60468.1"/>
    </source>
</evidence>
<organism evidence="1 2">
    <name type="scientific">Nephila pilipes</name>
    <name type="common">Giant wood spider</name>
    <name type="synonym">Nephila maculata</name>
    <dbReference type="NCBI Taxonomy" id="299642"/>
    <lineage>
        <taxon>Eukaryota</taxon>
        <taxon>Metazoa</taxon>
        <taxon>Ecdysozoa</taxon>
        <taxon>Arthropoda</taxon>
        <taxon>Chelicerata</taxon>
        <taxon>Arachnida</taxon>
        <taxon>Araneae</taxon>
        <taxon>Araneomorphae</taxon>
        <taxon>Entelegynae</taxon>
        <taxon>Araneoidea</taxon>
        <taxon>Nephilidae</taxon>
        <taxon>Nephila</taxon>
    </lineage>
</organism>
<protein>
    <submittedName>
        <fullName evidence="1">Uncharacterized protein</fullName>
    </submittedName>
</protein>
<keyword evidence="2" id="KW-1185">Reference proteome</keyword>